<evidence type="ECO:0000313" key="1">
    <source>
        <dbReference type="EMBL" id="SUD49237.1"/>
    </source>
</evidence>
<sequence>MRLRFLGKNGSDRNGCPSLYDTDQGAFLVQGWQTDRPETVEIPHVLLGYADPRTFVGSPLTDTGRGTFTLTGEPVADDETLSQLELAVDETAILVAKRERTFHGAAAARRPLA</sequence>
<dbReference type="Proteomes" id="UP000255467">
    <property type="component" value="Unassembled WGS sequence"/>
</dbReference>
<protein>
    <submittedName>
        <fullName evidence="1">Uncharacterized protein</fullName>
    </submittedName>
</protein>
<dbReference type="AlphaFoldDB" id="A0A379JKU1"/>
<name>A0A379JKU1_9NOCA</name>
<gene>
    <name evidence="1" type="ORF">NCTC1934_06589</name>
</gene>
<dbReference type="RefSeq" id="WP_039814746.1">
    <property type="nucleotide sequence ID" value="NZ_UGRY01000007.1"/>
</dbReference>
<dbReference type="OrthoDB" id="3577809at2"/>
<proteinExistence type="predicted"/>
<dbReference type="EMBL" id="UGRY01000007">
    <property type="protein sequence ID" value="SUD49237.1"/>
    <property type="molecule type" value="Genomic_DNA"/>
</dbReference>
<keyword evidence="2" id="KW-1185">Reference proteome</keyword>
<evidence type="ECO:0000313" key="2">
    <source>
        <dbReference type="Proteomes" id="UP000255467"/>
    </source>
</evidence>
<organism evidence="1 2">
    <name type="scientific">Nocardia otitidiscaviarum</name>
    <dbReference type="NCBI Taxonomy" id="1823"/>
    <lineage>
        <taxon>Bacteria</taxon>
        <taxon>Bacillati</taxon>
        <taxon>Actinomycetota</taxon>
        <taxon>Actinomycetes</taxon>
        <taxon>Mycobacteriales</taxon>
        <taxon>Nocardiaceae</taxon>
        <taxon>Nocardia</taxon>
    </lineage>
</organism>
<reference evidence="1 2" key="1">
    <citation type="submission" date="2018-06" db="EMBL/GenBank/DDBJ databases">
        <authorList>
            <consortium name="Pathogen Informatics"/>
            <person name="Doyle S."/>
        </authorList>
    </citation>
    <scope>NUCLEOTIDE SEQUENCE [LARGE SCALE GENOMIC DNA]</scope>
    <source>
        <strain evidence="1 2">NCTC1934</strain>
    </source>
</reference>
<accession>A0A379JKU1</accession>